<dbReference type="InterPro" id="IPR021700">
    <property type="entry name" value="DUF3283"/>
</dbReference>
<organism evidence="1 2">
    <name type="scientific">Vibrio marisflavi CECT 7928</name>
    <dbReference type="NCBI Taxonomy" id="634439"/>
    <lineage>
        <taxon>Bacteria</taxon>
        <taxon>Pseudomonadati</taxon>
        <taxon>Pseudomonadota</taxon>
        <taxon>Gammaproteobacteria</taxon>
        <taxon>Vibrionales</taxon>
        <taxon>Vibrionaceae</taxon>
        <taxon>Vibrio</taxon>
    </lineage>
</organism>
<reference evidence="1" key="1">
    <citation type="submission" date="2021-11" db="EMBL/GenBank/DDBJ databases">
        <authorList>
            <person name="Rodrigo-Torres L."/>
            <person name="Arahal R. D."/>
            <person name="Lucena T."/>
        </authorList>
    </citation>
    <scope>NUCLEOTIDE SEQUENCE</scope>
    <source>
        <strain evidence="1">CECT 7928</strain>
    </source>
</reference>
<comment type="caution">
    <text evidence="1">The sequence shown here is derived from an EMBL/GenBank/DDBJ whole genome shotgun (WGS) entry which is preliminary data.</text>
</comment>
<accession>A0ABM9A227</accession>
<dbReference type="Pfam" id="PF11686">
    <property type="entry name" value="DUF3283"/>
    <property type="match status" value="1"/>
</dbReference>
<protein>
    <recommendedName>
        <fullName evidence="3">Pyridoxamine 5-phosphate oxidase</fullName>
    </recommendedName>
</protein>
<evidence type="ECO:0008006" key="3">
    <source>
        <dbReference type="Google" id="ProtNLM"/>
    </source>
</evidence>
<dbReference type="EMBL" id="CAKLDM010000001">
    <property type="protein sequence ID" value="CAH0537830.1"/>
    <property type="molecule type" value="Genomic_DNA"/>
</dbReference>
<gene>
    <name evidence="1" type="ORF">VMF7928_01383</name>
</gene>
<keyword evidence="2" id="KW-1185">Reference proteome</keyword>
<dbReference type="Proteomes" id="UP000838748">
    <property type="component" value="Unassembled WGS sequence"/>
</dbReference>
<proteinExistence type="predicted"/>
<dbReference type="RefSeq" id="WP_237360716.1">
    <property type="nucleotide sequence ID" value="NZ_CAKLDM010000001.1"/>
</dbReference>
<name>A0ABM9A227_9VIBR</name>
<evidence type="ECO:0000313" key="2">
    <source>
        <dbReference type="Proteomes" id="UP000838748"/>
    </source>
</evidence>
<evidence type="ECO:0000313" key="1">
    <source>
        <dbReference type="EMBL" id="CAH0537830.1"/>
    </source>
</evidence>
<sequence>MSVNLSSLPKHEKNRIELDKQASYLVWQLKHGESTPDAISTVFDKIVDEQEKEWFQNSIDKYKRMMNLV</sequence>